<proteinExistence type="predicted"/>
<name>A0A1Y2A866_9PLEO</name>
<sequence length="118" mass="13675">MAFGAEGRRTLPRSRRRLHFCLVLSYLFHLFLSTIFLAFLLAAYLHSRAKNLLWRVGFGEARVLALGGHHIGIWSVKTWIMYSMSFLMKEPLHVLWCDVRDVRIRLGRPPEFGSSTLS</sequence>
<dbReference type="Proteomes" id="UP000193144">
    <property type="component" value="Unassembled WGS sequence"/>
</dbReference>
<keyword evidence="3" id="KW-1185">Reference proteome</keyword>
<dbReference type="EMBL" id="MCFA01000005">
    <property type="protein sequence ID" value="ORY18713.1"/>
    <property type="molecule type" value="Genomic_DNA"/>
</dbReference>
<keyword evidence="1" id="KW-1133">Transmembrane helix</keyword>
<gene>
    <name evidence="2" type="ORF">BCR34DRAFT_292458</name>
</gene>
<keyword evidence="1" id="KW-0472">Membrane</keyword>
<organism evidence="2 3">
    <name type="scientific">Clohesyomyces aquaticus</name>
    <dbReference type="NCBI Taxonomy" id="1231657"/>
    <lineage>
        <taxon>Eukaryota</taxon>
        <taxon>Fungi</taxon>
        <taxon>Dikarya</taxon>
        <taxon>Ascomycota</taxon>
        <taxon>Pezizomycotina</taxon>
        <taxon>Dothideomycetes</taxon>
        <taxon>Pleosporomycetidae</taxon>
        <taxon>Pleosporales</taxon>
        <taxon>Lindgomycetaceae</taxon>
        <taxon>Clohesyomyces</taxon>
    </lineage>
</organism>
<keyword evidence="1" id="KW-0812">Transmembrane</keyword>
<accession>A0A1Y2A866</accession>
<dbReference type="AlphaFoldDB" id="A0A1Y2A866"/>
<comment type="caution">
    <text evidence="2">The sequence shown here is derived from an EMBL/GenBank/DDBJ whole genome shotgun (WGS) entry which is preliminary data.</text>
</comment>
<evidence type="ECO:0000313" key="3">
    <source>
        <dbReference type="Proteomes" id="UP000193144"/>
    </source>
</evidence>
<evidence type="ECO:0000256" key="1">
    <source>
        <dbReference type="SAM" id="Phobius"/>
    </source>
</evidence>
<evidence type="ECO:0000313" key="2">
    <source>
        <dbReference type="EMBL" id="ORY18713.1"/>
    </source>
</evidence>
<reference evidence="2 3" key="1">
    <citation type="submission" date="2016-07" db="EMBL/GenBank/DDBJ databases">
        <title>Pervasive Adenine N6-methylation of Active Genes in Fungi.</title>
        <authorList>
            <consortium name="DOE Joint Genome Institute"/>
            <person name="Mondo S.J."/>
            <person name="Dannebaum R.O."/>
            <person name="Kuo R.C."/>
            <person name="Labutti K."/>
            <person name="Haridas S."/>
            <person name="Kuo A."/>
            <person name="Salamov A."/>
            <person name="Ahrendt S.R."/>
            <person name="Lipzen A."/>
            <person name="Sullivan W."/>
            <person name="Andreopoulos W.B."/>
            <person name="Clum A."/>
            <person name="Lindquist E."/>
            <person name="Daum C."/>
            <person name="Ramamoorthy G.K."/>
            <person name="Gryganskyi A."/>
            <person name="Culley D."/>
            <person name="Magnuson J.K."/>
            <person name="James T.Y."/>
            <person name="O'Malley M.A."/>
            <person name="Stajich J.E."/>
            <person name="Spatafora J.W."/>
            <person name="Visel A."/>
            <person name="Grigoriev I.V."/>
        </authorList>
    </citation>
    <scope>NUCLEOTIDE SEQUENCE [LARGE SCALE GENOMIC DNA]</scope>
    <source>
        <strain evidence="2 3">CBS 115471</strain>
    </source>
</reference>
<feature type="transmembrane region" description="Helical" evidence="1">
    <location>
        <begin position="63"/>
        <end position="82"/>
    </location>
</feature>
<protein>
    <submittedName>
        <fullName evidence="2">Uncharacterized protein</fullName>
    </submittedName>
</protein>
<feature type="transmembrane region" description="Helical" evidence="1">
    <location>
        <begin position="20"/>
        <end position="43"/>
    </location>
</feature>